<gene>
    <name evidence="2" type="ORF">NDU88_005834</name>
</gene>
<feature type="compositionally biased region" description="Polar residues" evidence="1">
    <location>
        <begin position="40"/>
        <end position="51"/>
    </location>
</feature>
<feature type="compositionally biased region" description="Low complexity" evidence="1">
    <location>
        <begin position="12"/>
        <end position="32"/>
    </location>
</feature>
<organism evidence="2 3">
    <name type="scientific">Pleurodeles waltl</name>
    <name type="common">Iberian ribbed newt</name>
    <dbReference type="NCBI Taxonomy" id="8319"/>
    <lineage>
        <taxon>Eukaryota</taxon>
        <taxon>Metazoa</taxon>
        <taxon>Chordata</taxon>
        <taxon>Craniata</taxon>
        <taxon>Vertebrata</taxon>
        <taxon>Euteleostomi</taxon>
        <taxon>Amphibia</taxon>
        <taxon>Batrachia</taxon>
        <taxon>Caudata</taxon>
        <taxon>Salamandroidea</taxon>
        <taxon>Salamandridae</taxon>
        <taxon>Pleurodelinae</taxon>
        <taxon>Pleurodeles</taxon>
    </lineage>
</organism>
<accession>A0AAV7LAH9</accession>
<comment type="caution">
    <text evidence="2">The sequence shown here is derived from an EMBL/GenBank/DDBJ whole genome shotgun (WGS) entry which is preliminary data.</text>
</comment>
<keyword evidence="3" id="KW-1185">Reference proteome</keyword>
<feature type="region of interest" description="Disordered" evidence="1">
    <location>
        <begin position="1"/>
        <end position="54"/>
    </location>
</feature>
<protein>
    <submittedName>
        <fullName evidence="2">Uncharacterized protein</fullName>
    </submittedName>
</protein>
<dbReference type="EMBL" id="JANPWB010000016">
    <property type="protein sequence ID" value="KAJ1085708.1"/>
    <property type="molecule type" value="Genomic_DNA"/>
</dbReference>
<evidence type="ECO:0000313" key="3">
    <source>
        <dbReference type="Proteomes" id="UP001066276"/>
    </source>
</evidence>
<reference evidence="2" key="1">
    <citation type="journal article" date="2022" name="bioRxiv">
        <title>Sequencing and chromosome-scale assembly of the giantPleurodeles waltlgenome.</title>
        <authorList>
            <person name="Brown T."/>
            <person name="Elewa A."/>
            <person name="Iarovenko S."/>
            <person name="Subramanian E."/>
            <person name="Araus A.J."/>
            <person name="Petzold A."/>
            <person name="Susuki M."/>
            <person name="Suzuki K.-i.T."/>
            <person name="Hayashi T."/>
            <person name="Toyoda A."/>
            <person name="Oliveira C."/>
            <person name="Osipova E."/>
            <person name="Leigh N.D."/>
            <person name="Simon A."/>
            <person name="Yun M.H."/>
        </authorList>
    </citation>
    <scope>NUCLEOTIDE SEQUENCE</scope>
    <source>
        <strain evidence="2">20211129_DDA</strain>
        <tissue evidence="2">Liver</tissue>
    </source>
</reference>
<evidence type="ECO:0000256" key="1">
    <source>
        <dbReference type="SAM" id="MobiDB-lite"/>
    </source>
</evidence>
<proteinExistence type="predicted"/>
<dbReference type="PANTHER" id="PTHR35558:SF1">
    <property type="entry name" value="ENDONUCLEASE_EXONUCLEASE_PHOSPHATASE DOMAIN-CONTAINING PROTEIN"/>
    <property type="match status" value="1"/>
</dbReference>
<dbReference type="Proteomes" id="UP001066276">
    <property type="component" value="Chromosome 12"/>
</dbReference>
<dbReference type="PANTHER" id="PTHR35558">
    <property type="entry name" value="SGNH_HYDRO DOMAIN-CONTAINING PROTEIN"/>
    <property type="match status" value="1"/>
</dbReference>
<sequence>MEAAHSVPPLQAAAVGPGVTPAPGALPPATTLEKSKVAEISNNPSKGSTSEEGARLDTLLSRPGKLAAHVGSEVKEKIWEGEFVDIFTLIRAKRREVETTDKEVKASSSSGKKNKVEESITNWLFGFNVFMSVMLEKKPELGISMICYANEILRAHHMYGGSSWLEYDRLQVGKGGGPSNWLGPD</sequence>
<name>A0AAV7LAH9_PLEWA</name>
<dbReference type="AlphaFoldDB" id="A0AAV7LAH9"/>
<evidence type="ECO:0000313" key="2">
    <source>
        <dbReference type="EMBL" id="KAJ1085708.1"/>
    </source>
</evidence>